<dbReference type="SMART" id="SM00220">
    <property type="entry name" value="S_TKc"/>
    <property type="match status" value="1"/>
</dbReference>
<dbReference type="EMBL" id="JACMSC010000017">
    <property type="protein sequence ID" value="KAG6480506.1"/>
    <property type="molecule type" value="Genomic_DNA"/>
</dbReference>
<evidence type="ECO:0000313" key="3">
    <source>
        <dbReference type="Proteomes" id="UP000734854"/>
    </source>
</evidence>
<dbReference type="PROSITE" id="PS00108">
    <property type="entry name" value="PROTEIN_KINASE_ST"/>
    <property type="match status" value="1"/>
</dbReference>
<dbReference type="InterPro" id="IPR000719">
    <property type="entry name" value="Prot_kinase_dom"/>
</dbReference>
<dbReference type="GO" id="GO:0005524">
    <property type="term" value="F:ATP binding"/>
    <property type="evidence" value="ECO:0007669"/>
    <property type="project" value="InterPro"/>
</dbReference>
<keyword evidence="3" id="KW-1185">Reference proteome</keyword>
<dbReference type="PANTHER" id="PTHR47987:SF11">
    <property type="entry name" value="RECEPTOR-LIKE CYTOSOLIC SERINE_THREONINE-PROTEIN KINASE RBK1 ISOFORM X1"/>
    <property type="match status" value="1"/>
</dbReference>
<dbReference type="PANTHER" id="PTHR47987">
    <property type="entry name" value="OS08G0249100 PROTEIN"/>
    <property type="match status" value="1"/>
</dbReference>
<evidence type="ECO:0000313" key="2">
    <source>
        <dbReference type="EMBL" id="KAG6480506.1"/>
    </source>
</evidence>
<dbReference type="InterPro" id="IPR011009">
    <property type="entry name" value="Kinase-like_dom_sf"/>
</dbReference>
<sequence>MTGSLATASNLTVGPPPAAARVSVLGCYVGGDGRPAIPGFPRLFSNVFFSTFPNSKGPLSGLLCFLDPVESRLGAVERRARQSQCSCVQSTDKRRWRMSVLEGGSDEKIEARCVMVGLQMDANGKELLHWAINRVAERGDRIVAVTVCRDSGQFLASTSDGHVLRSSALVAKYCAKKLPPTISLITVQDGRVIFEKKATFEKASPGEAPPPSLPSMLHRRLCMQHGMAIPNSEEEAGKESLKASNSGFENNGKKAISNDKNHVCEGARAATQTSVTVLVRQLPQPGIGWPLLRKAVKESKAVKKAEGARRLSVVQWAMALPDRNFSSAQPLFQLSKELRTTLNDNNSSCKWFQYEELLSSTNQFAPGSFSKPCTSLYKLFSFLVLNSSLSSMCNEWNIGKNAKEPLPWETRTKVAMGIAKALNYLHHGSQTVIHRDVKSSNILLDSEFEPQLSDFGLAIWVPKTSNYLTQNDIVGTFGYLAPEYFMYGKASNKIDVYAFGVVLLELLTGRMPINDNSPKGQKSLVMWATQVIENGNLMDLVDPKLDADYDKDQMRRMILAASLCITRIAQFRPAINKICSLLQGEDDIEKWICCQADSMSDLVDCPDDEAYPTSNIGSLEHASIDVDHNASLTSSDKRGYWQEYLRGRWSRSSFY</sequence>
<dbReference type="AlphaFoldDB" id="A0A8J5KBJ3"/>
<dbReference type="Pfam" id="PF00069">
    <property type="entry name" value="Pkinase"/>
    <property type="match status" value="1"/>
</dbReference>
<dbReference type="InterPro" id="IPR008271">
    <property type="entry name" value="Ser/Thr_kinase_AS"/>
</dbReference>
<feature type="domain" description="Protein kinase" evidence="1">
    <location>
        <begin position="276"/>
        <end position="575"/>
    </location>
</feature>
<proteinExistence type="predicted"/>
<dbReference type="PROSITE" id="PS50011">
    <property type="entry name" value="PROTEIN_KINASE_DOM"/>
    <property type="match status" value="1"/>
</dbReference>
<dbReference type="InterPro" id="IPR046958">
    <property type="entry name" value="RBK1/2/STUNTED"/>
</dbReference>
<comment type="caution">
    <text evidence="2">The sequence shown here is derived from an EMBL/GenBank/DDBJ whole genome shotgun (WGS) entry which is preliminary data.</text>
</comment>
<protein>
    <recommendedName>
        <fullName evidence="1">Protein kinase domain-containing protein</fullName>
    </recommendedName>
</protein>
<dbReference type="GO" id="GO:0004672">
    <property type="term" value="F:protein kinase activity"/>
    <property type="evidence" value="ECO:0007669"/>
    <property type="project" value="InterPro"/>
</dbReference>
<name>A0A8J5KBJ3_ZINOF</name>
<dbReference type="SUPFAM" id="SSF56112">
    <property type="entry name" value="Protein kinase-like (PK-like)"/>
    <property type="match status" value="1"/>
</dbReference>
<organism evidence="2 3">
    <name type="scientific">Zingiber officinale</name>
    <name type="common">Ginger</name>
    <name type="synonym">Amomum zingiber</name>
    <dbReference type="NCBI Taxonomy" id="94328"/>
    <lineage>
        <taxon>Eukaryota</taxon>
        <taxon>Viridiplantae</taxon>
        <taxon>Streptophyta</taxon>
        <taxon>Embryophyta</taxon>
        <taxon>Tracheophyta</taxon>
        <taxon>Spermatophyta</taxon>
        <taxon>Magnoliopsida</taxon>
        <taxon>Liliopsida</taxon>
        <taxon>Zingiberales</taxon>
        <taxon>Zingiberaceae</taxon>
        <taxon>Zingiber</taxon>
    </lineage>
</organism>
<reference evidence="2 3" key="1">
    <citation type="submission" date="2020-08" db="EMBL/GenBank/DDBJ databases">
        <title>Plant Genome Project.</title>
        <authorList>
            <person name="Zhang R.-G."/>
        </authorList>
    </citation>
    <scope>NUCLEOTIDE SEQUENCE [LARGE SCALE GENOMIC DNA]</scope>
    <source>
        <tissue evidence="2">Rhizome</tissue>
    </source>
</reference>
<dbReference type="Proteomes" id="UP000734854">
    <property type="component" value="Unassembled WGS sequence"/>
</dbReference>
<dbReference type="Gene3D" id="1.10.510.10">
    <property type="entry name" value="Transferase(Phosphotransferase) domain 1"/>
    <property type="match status" value="1"/>
</dbReference>
<gene>
    <name evidence="2" type="ORF">ZIOFF_064006</name>
</gene>
<dbReference type="FunFam" id="1.10.510.10:FF:000284">
    <property type="entry name" value="Putative receptor-like serine/threonine-protein kinase"/>
    <property type="match status" value="1"/>
</dbReference>
<evidence type="ECO:0000259" key="1">
    <source>
        <dbReference type="PROSITE" id="PS50011"/>
    </source>
</evidence>
<accession>A0A8J5KBJ3</accession>